<name>A0A484IAR6_9ARCH</name>
<evidence type="ECO:0000313" key="1">
    <source>
        <dbReference type="EMBL" id="VFJ14353.1"/>
    </source>
</evidence>
<evidence type="ECO:0000313" key="2">
    <source>
        <dbReference type="Proteomes" id="UP000294299"/>
    </source>
</evidence>
<dbReference type="EMBL" id="LR216287">
    <property type="protein sequence ID" value="VFJ14353.1"/>
    <property type="molecule type" value="Genomic_DNA"/>
</dbReference>
<keyword evidence="2" id="KW-1185">Reference proteome</keyword>
<dbReference type="AlphaFoldDB" id="A0A484IAR6"/>
<gene>
    <name evidence="1" type="ORF">NFRAN_2031</name>
</gene>
<dbReference type="KEGG" id="nfn:NFRAN_2031"/>
<protein>
    <submittedName>
        <fullName evidence="1">Uncharacterized protein</fullName>
    </submittedName>
</protein>
<organism evidence="1 2">
    <name type="scientific">Candidatus Nitrosocosmicus franklandianus</name>
    <dbReference type="NCBI Taxonomy" id="1798806"/>
    <lineage>
        <taxon>Archaea</taxon>
        <taxon>Nitrososphaerota</taxon>
        <taxon>Nitrososphaeria</taxon>
        <taxon>Nitrososphaerales</taxon>
        <taxon>Nitrososphaeraceae</taxon>
        <taxon>Candidatus Nitrosocosmicus</taxon>
    </lineage>
</organism>
<dbReference type="Proteomes" id="UP000294299">
    <property type="component" value="Chromosome NFRAN"/>
</dbReference>
<sequence>MLCNSIIINKKPIYAKNCKRLHIFAFNTDLLYNTVLLISRSTYENVQVT</sequence>
<accession>A0A484IAR6</accession>
<reference evidence="1 2" key="1">
    <citation type="submission" date="2019-02" db="EMBL/GenBank/DDBJ databases">
        <authorList>
            <person name="Lehtovirta-Morley E L."/>
        </authorList>
    </citation>
    <scope>NUCLEOTIDE SEQUENCE [LARGE SCALE GENOMIC DNA]</scope>
    <source>
        <strain evidence="1">NFRAN1</strain>
    </source>
</reference>
<proteinExistence type="predicted"/>